<dbReference type="InterPro" id="IPR029058">
    <property type="entry name" value="AB_hydrolase_fold"/>
</dbReference>
<dbReference type="RefSeq" id="WP_093170510.1">
    <property type="nucleotide sequence ID" value="NZ_FNCN01000009.1"/>
</dbReference>
<dbReference type="InterPro" id="IPR010520">
    <property type="entry name" value="FrsA-like"/>
</dbReference>
<reference evidence="1 2" key="1">
    <citation type="submission" date="2016-10" db="EMBL/GenBank/DDBJ databases">
        <authorList>
            <person name="de Groot N.N."/>
        </authorList>
    </citation>
    <scope>NUCLEOTIDE SEQUENCE [LARGE SCALE GENOMIC DNA]</scope>
    <source>
        <strain evidence="1 2">CPCC 201354</strain>
    </source>
</reference>
<dbReference type="SUPFAM" id="SSF53474">
    <property type="entry name" value="alpha/beta-Hydrolases"/>
    <property type="match status" value="1"/>
</dbReference>
<dbReference type="Gene3D" id="3.40.50.1820">
    <property type="entry name" value="alpha/beta hydrolase"/>
    <property type="match status" value="1"/>
</dbReference>
<organism evidence="1 2">
    <name type="scientific">Sinosporangium album</name>
    <dbReference type="NCBI Taxonomy" id="504805"/>
    <lineage>
        <taxon>Bacteria</taxon>
        <taxon>Bacillati</taxon>
        <taxon>Actinomycetota</taxon>
        <taxon>Actinomycetes</taxon>
        <taxon>Streptosporangiales</taxon>
        <taxon>Streptosporangiaceae</taxon>
        <taxon>Sinosporangium</taxon>
    </lineage>
</organism>
<evidence type="ECO:0000313" key="1">
    <source>
        <dbReference type="EMBL" id="SDG94494.1"/>
    </source>
</evidence>
<sequence length="359" mass="38887">MNDVEELARFAVVHARNQGVSDTALERVLSRIGHDREGEAGSWAVEWTAAGDDAAAAGDDAAAVALYTLARFPYPDGPARRSAQRRAVEAFTRWSAPTPIEPLTFFTAGRTARAWTVGLSAEAERPRPLVLVIGGIVAPKEQYAPVLLQLDRLGLAGVVAEIPGVGENTALYGRESWRFIPALIDAVGDRADVSRTYAVAMSFSGHLALRAAVHDPRIRGVVTAGAPVRWFFTDREWQRRLPSVTVHTLAHLLRCSAAEVGEVGDVVARFGLSDEELGALAVPVRCIVSLRDEIVPARDVELLRLRVRDLDTLVHDDVHGSPGHVAESRLWSVLSVVRMLGGPDEVLTRLESALDATRV</sequence>
<gene>
    <name evidence="1" type="ORF">SAMN05421505_109207</name>
</gene>
<dbReference type="STRING" id="504805.SAMN05421505_109207"/>
<keyword evidence="2" id="KW-1185">Reference proteome</keyword>
<accession>A0A1G7YDL8</accession>
<name>A0A1G7YDL8_9ACTN</name>
<evidence type="ECO:0008006" key="3">
    <source>
        <dbReference type="Google" id="ProtNLM"/>
    </source>
</evidence>
<dbReference type="AlphaFoldDB" id="A0A1G7YDL8"/>
<dbReference type="Proteomes" id="UP000198923">
    <property type="component" value="Unassembled WGS sequence"/>
</dbReference>
<evidence type="ECO:0000313" key="2">
    <source>
        <dbReference type="Proteomes" id="UP000198923"/>
    </source>
</evidence>
<dbReference type="EMBL" id="FNCN01000009">
    <property type="protein sequence ID" value="SDG94494.1"/>
    <property type="molecule type" value="Genomic_DNA"/>
</dbReference>
<dbReference type="OrthoDB" id="5704902at2"/>
<protein>
    <recommendedName>
        <fullName evidence="3">Alpha/beta hydrolase</fullName>
    </recommendedName>
</protein>
<proteinExistence type="predicted"/>
<dbReference type="Pfam" id="PF06500">
    <property type="entry name" value="FrsA-like"/>
    <property type="match status" value="1"/>
</dbReference>